<dbReference type="PROSITE" id="PS50892">
    <property type="entry name" value="V_SNARE"/>
    <property type="match status" value="1"/>
</dbReference>
<sequence length="247" mass="27128">MADNKLRCCVVLRLETSGSTMVAKYDHAGQYETHGGAATSSLYGGRDTNFADAVQEAVSKDPPGGLSGGFGGFKVVQSDVHQLVYGADTSGLCLAVITGLRYPSRVAIKMLQELYHDFNEQYGMDAKMAPTNSLSKKSKNLLSGFCKKYEDPTKVDKAQKVLGQVDQVKSQMQDNIAGMLQNSEKAETLAEKSDQLNEQANVFKKRSGDLKKQMWWKNLKMTIILVMLVVGILLAIIVPMILRARKN</sequence>
<keyword evidence="2" id="KW-0813">Transport</keyword>
<dbReference type="InterPro" id="IPR010908">
    <property type="entry name" value="Longin_dom"/>
</dbReference>
<dbReference type="PANTHER" id="PTHR21136">
    <property type="entry name" value="SNARE PROTEINS"/>
    <property type="match status" value="1"/>
</dbReference>
<evidence type="ECO:0000256" key="9">
    <source>
        <dbReference type="SAM" id="Phobius"/>
    </source>
</evidence>
<dbReference type="EMBL" id="HBFW01012067">
    <property type="protein sequence ID" value="CAD8936716.1"/>
    <property type="molecule type" value="Transcribed_RNA"/>
</dbReference>
<evidence type="ECO:0000256" key="4">
    <source>
        <dbReference type="ARBA" id="ARBA00022927"/>
    </source>
</evidence>
<dbReference type="Pfam" id="PF13774">
    <property type="entry name" value="Longin"/>
    <property type="match status" value="1"/>
</dbReference>
<keyword evidence="6 9" id="KW-0472">Membrane</keyword>
<dbReference type="SUPFAM" id="SSF64356">
    <property type="entry name" value="SNARE-like"/>
    <property type="match status" value="1"/>
</dbReference>
<keyword evidence="3 9" id="KW-0812">Transmembrane</keyword>
<reference evidence="12" key="1">
    <citation type="submission" date="2021-01" db="EMBL/GenBank/DDBJ databases">
        <authorList>
            <person name="Corre E."/>
            <person name="Pelletier E."/>
            <person name="Niang G."/>
            <person name="Scheremetjew M."/>
            <person name="Finn R."/>
            <person name="Kale V."/>
            <person name="Holt S."/>
            <person name="Cochrane G."/>
            <person name="Meng A."/>
            <person name="Brown T."/>
            <person name="Cohen L."/>
        </authorList>
    </citation>
    <scope>NUCLEOTIDE SEQUENCE</scope>
    <source>
        <strain evidence="12">ECT3854</strain>
    </source>
</reference>
<dbReference type="InterPro" id="IPR042855">
    <property type="entry name" value="V_SNARE_CC"/>
</dbReference>
<evidence type="ECO:0000256" key="1">
    <source>
        <dbReference type="ARBA" id="ARBA00008025"/>
    </source>
</evidence>
<dbReference type="InterPro" id="IPR051097">
    <property type="entry name" value="Synaptobrevin-like_transport"/>
</dbReference>
<organism evidence="12">
    <name type="scientific">Cyclophora tenuis</name>
    <name type="common">Marine diatom</name>
    <dbReference type="NCBI Taxonomy" id="216820"/>
    <lineage>
        <taxon>Eukaryota</taxon>
        <taxon>Sar</taxon>
        <taxon>Stramenopiles</taxon>
        <taxon>Ochrophyta</taxon>
        <taxon>Bacillariophyta</taxon>
        <taxon>Fragilariophyceae</taxon>
        <taxon>Fragilariophycidae</taxon>
        <taxon>Cyclophorales</taxon>
        <taxon>Cyclophoraceae</taxon>
        <taxon>Cyclophora</taxon>
    </lineage>
</organism>
<keyword evidence="4" id="KW-0653">Protein transport</keyword>
<comment type="subcellular location">
    <subcellularLocation>
        <location evidence="7">Endomembrane system</location>
        <topology evidence="7">Single-pass type IV membrane protein</topology>
    </subcellularLocation>
</comment>
<dbReference type="Gene3D" id="1.20.5.110">
    <property type="match status" value="1"/>
</dbReference>
<dbReference type="GO" id="GO:0012505">
    <property type="term" value="C:endomembrane system"/>
    <property type="evidence" value="ECO:0007669"/>
    <property type="project" value="UniProtKB-SubCell"/>
</dbReference>
<protein>
    <recommendedName>
        <fullName evidence="13">V-SNARE coiled-coil homology domain-containing protein</fullName>
    </recommendedName>
</protein>
<dbReference type="GO" id="GO:0016020">
    <property type="term" value="C:membrane"/>
    <property type="evidence" value="ECO:0007669"/>
    <property type="project" value="InterPro"/>
</dbReference>
<feature type="domain" description="Longin" evidence="10">
    <location>
        <begin position="10"/>
        <end position="142"/>
    </location>
</feature>
<evidence type="ECO:0000259" key="11">
    <source>
        <dbReference type="PROSITE" id="PS50892"/>
    </source>
</evidence>
<evidence type="ECO:0000256" key="7">
    <source>
        <dbReference type="ARBA" id="ARBA00046280"/>
    </source>
</evidence>
<keyword evidence="5 9" id="KW-1133">Transmembrane helix</keyword>
<feature type="domain" description="V-SNARE coiled-coil homology" evidence="11">
    <location>
        <begin position="157"/>
        <end position="217"/>
    </location>
</feature>
<dbReference type="CDD" id="cd15843">
    <property type="entry name" value="R-SNARE"/>
    <property type="match status" value="1"/>
</dbReference>
<name>A0A7S1GLT9_CYCTE</name>
<dbReference type="Pfam" id="PF00957">
    <property type="entry name" value="Synaptobrevin"/>
    <property type="match status" value="1"/>
</dbReference>
<dbReference type="GO" id="GO:0005737">
    <property type="term" value="C:cytoplasm"/>
    <property type="evidence" value="ECO:0007669"/>
    <property type="project" value="UniProtKB-ARBA"/>
</dbReference>
<dbReference type="Gene3D" id="3.30.450.50">
    <property type="entry name" value="Longin domain"/>
    <property type="match status" value="1"/>
</dbReference>
<dbReference type="InterPro" id="IPR001388">
    <property type="entry name" value="Synaptobrevin-like"/>
</dbReference>
<evidence type="ECO:0000256" key="8">
    <source>
        <dbReference type="PROSITE-ProRule" id="PRU00290"/>
    </source>
</evidence>
<dbReference type="PROSITE" id="PS50859">
    <property type="entry name" value="LONGIN"/>
    <property type="match status" value="1"/>
</dbReference>
<keyword evidence="8" id="KW-0175">Coiled coil</keyword>
<comment type="similarity">
    <text evidence="1">Belongs to the synaptobrevin family.</text>
</comment>
<evidence type="ECO:0000313" key="12">
    <source>
        <dbReference type="EMBL" id="CAD8936716.1"/>
    </source>
</evidence>
<dbReference type="InterPro" id="IPR011012">
    <property type="entry name" value="Longin-like_dom_sf"/>
</dbReference>
<accession>A0A7S1GLT9</accession>
<evidence type="ECO:0008006" key="13">
    <source>
        <dbReference type="Google" id="ProtNLM"/>
    </source>
</evidence>
<dbReference type="PRINTS" id="PR00219">
    <property type="entry name" value="SYNAPTOBREVN"/>
</dbReference>
<evidence type="ECO:0000256" key="2">
    <source>
        <dbReference type="ARBA" id="ARBA00022448"/>
    </source>
</evidence>
<evidence type="ECO:0000256" key="5">
    <source>
        <dbReference type="ARBA" id="ARBA00022989"/>
    </source>
</evidence>
<evidence type="ECO:0000259" key="10">
    <source>
        <dbReference type="PROSITE" id="PS50859"/>
    </source>
</evidence>
<evidence type="ECO:0000256" key="3">
    <source>
        <dbReference type="ARBA" id="ARBA00022692"/>
    </source>
</evidence>
<gene>
    <name evidence="12" type="ORF">CTEN0397_LOCUS7763</name>
</gene>
<dbReference type="PANTHER" id="PTHR21136:SF168">
    <property type="entry name" value="VESICLE-ASSOCIATED MEMBRANE PROTEIN 9"/>
    <property type="match status" value="1"/>
</dbReference>
<dbReference type="AlphaFoldDB" id="A0A7S1GLT9"/>
<dbReference type="GO" id="GO:0015031">
    <property type="term" value="P:protein transport"/>
    <property type="evidence" value="ECO:0007669"/>
    <property type="project" value="UniProtKB-KW"/>
</dbReference>
<evidence type="ECO:0000256" key="6">
    <source>
        <dbReference type="ARBA" id="ARBA00023136"/>
    </source>
</evidence>
<proteinExistence type="inferred from homology"/>
<dbReference type="GO" id="GO:0016192">
    <property type="term" value="P:vesicle-mediated transport"/>
    <property type="evidence" value="ECO:0007669"/>
    <property type="project" value="InterPro"/>
</dbReference>
<feature type="transmembrane region" description="Helical" evidence="9">
    <location>
        <begin position="221"/>
        <end position="242"/>
    </location>
</feature>
<dbReference type="SUPFAM" id="SSF58038">
    <property type="entry name" value="SNARE fusion complex"/>
    <property type="match status" value="1"/>
</dbReference>